<evidence type="ECO:0000256" key="1">
    <source>
        <dbReference type="SAM" id="Coils"/>
    </source>
</evidence>
<feature type="coiled-coil region" evidence="1">
    <location>
        <begin position="223"/>
        <end position="332"/>
    </location>
</feature>
<feature type="coiled-coil region" evidence="1">
    <location>
        <begin position="369"/>
        <end position="435"/>
    </location>
</feature>
<feature type="compositionally biased region" description="Acidic residues" evidence="2">
    <location>
        <begin position="38"/>
        <end position="52"/>
    </location>
</feature>
<accession>A0A6J8A7L4</accession>
<evidence type="ECO:0000313" key="3">
    <source>
        <dbReference type="EMBL" id="CAC5362852.1"/>
    </source>
</evidence>
<sequence>MSTSGDKTVSKEPSAAYNNEDDKSDTESDMSSITLYTEDTDREQDDSEDEDEMKTILDDMTSIENASKQVHSCMEGIMKAKKHYLEKEKEAYDKLDDIRRELTCFKEEREEQTSLSLEYVIAVYNRTEKLRHLTHGVLDILLPIMKCGEEATIAIEEERKKTDARSGYNTFKKYNKSIKKLKREVKQRHKEQIEKVQETNWNKYIENIENAKTDIRKHYDTEIEKAQTINAKLRSKLKEVNDRFDTEIKEKETENWEKYKEELNKMKQQITDKYNSKIEELSLENSSLHENIEKIQKSVVPKIENDYKEALKEVEEKAKQHYHEKVQHLKNKFDTTIEEILRTTERRTNKASDESSKRVMILCRPDLELQAYKSKTEELEIENMILQDKNRKQKDGEKKWIHQMNQEIQDLRLTVDELQKENEMLNATVDEKVSENLRLDTELQTLTKEKERITVDKTVTTLQTEMEELRKELIDKHLLIDQAHKTLSRSKSLCDLSHSEEEIKIRSNMLKRMGRENKEEQQQISKDYAETLYECTGKSKSLQSLTQTFKNDDRLQKDEIGMFDSAEDLTEREMTAQDILKKLSKASKTTTTVQNNYNIITSNATFQKDCLVEAITATPNSDRSITNS</sequence>
<dbReference type="Proteomes" id="UP000507470">
    <property type="component" value="Unassembled WGS sequence"/>
</dbReference>
<evidence type="ECO:0000256" key="2">
    <source>
        <dbReference type="SAM" id="MobiDB-lite"/>
    </source>
</evidence>
<proteinExistence type="predicted"/>
<dbReference type="EMBL" id="CACVKT020000765">
    <property type="protein sequence ID" value="CAC5362852.1"/>
    <property type="molecule type" value="Genomic_DNA"/>
</dbReference>
<keyword evidence="4" id="KW-1185">Reference proteome</keyword>
<organism evidence="3 4">
    <name type="scientific">Mytilus coruscus</name>
    <name type="common">Sea mussel</name>
    <dbReference type="NCBI Taxonomy" id="42192"/>
    <lineage>
        <taxon>Eukaryota</taxon>
        <taxon>Metazoa</taxon>
        <taxon>Spiralia</taxon>
        <taxon>Lophotrochozoa</taxon>
        <taxon>Mollusca</taxon>
        <taxon>Bivalvia</taxon>
        <taxon>Autobranchia</taxon>
        <taxon>Pteriomorphia</taxon>
        <taxon>Mytilida</taxon>
        <taxon>Mytiloidea</taxon>
        <taxon>Mytilidae</taxon>
        <taxon>Mytilinae</taxon>
        <taxon>Mytilus</taxon>
    </lineage>
</organism>
<feature type="coiled-coil region" evidence="1">
    <location>
        <begin position="88"/>
        <end position="115"/>
    </location>
</feature>
<feature type="region of interest" description="Disordered" evidence="2">
    <location>
        <begin position="1"/>
        <end position="52"/>
    </location>
</feature>
<protein>
    <submittedName>
        <fullName evidence="3">Uncharacterized protein</fullName>
    </submittedName>
</protein>
<evidence type="ECO:0000313" key="4">
    <source>
        <dbReference type="Proteomes" id="UP000507470"/>
    </source>
</evidence>
<name>A0A6J8A7L4_MYTCO</name>
<feature type="coiled-coil region" evidence="1">
    <location>
        <begin position="171"/>
        <end position="199"/>
    </location>
</feature>
<reference evidence="3 4" key="1">
    <citation type="submission" date="2020-06" db="EMBL/GenBank/DDBJ databases">
        <authorList>
            <person name="Li R."/>
            <person name="Bekaert M."/>
        </authorList>
    </citation>
    <scope>NUCLEOTIDE SEQUENCE [LARGE SCALE GENOMIC DNA]</scope>
    <source>
        <strain evidence="4">wild</strain>
    </source>
</reference>
<dbReference type="AlphaFoldDB" id="A0A6J8A7L4"/>
<keyword evidence="1" id="KW-0175">Coiled coil</keyword>
<gene>
    <name evidence="3" type="ORF">MCOR_4479</name>
</gene>